<dbReference type="GO" id="GO:0032259">
    <property type="term" value="P:methylation"/>
    <property type="evidence" value="ECO:0007669"/>
    <property type="project" value="UniProtKB-KW"/>
</dbReference>
<dbReference type="PATRIC" id="fig|1502723.3.peg.6276"/>
<dbReference type="InterPro" id="IPR006764">
    <property type="entry name" value="SAM_dep_MeTrfase_SAV2177_type"/>
</dbReference>
<reference evidence="2" key="1">
    <citation type="submission" date="2015-02" db="EMBL/GenBank/DDBJ databases">
        <title>Draft Genome of Frankia sp. CpI1-S.</title>
        <authorList>
            <person name="Oshone R.T."/>
            <person name="Ngom M."/>
            <person name="Ghodhbane-Gtari F."/>
            <person name="Gtari M."/>
            <person name="Morris K."/>
            <person name="Thomas K."/>
            <person name="Sen A."/>
            <person name="Tisa L.S."/>
        </authorList>
    </citation>
    <scope>NUCLEOTIDE SEQUENCE [LARGE SCALE GENOMIC DNA]</scope>
    <source>
        <strain evidence="2">CpI1-S</strain>
    </source>
</reference>
<dbReference type="Gene3D" id="3.40.50.150">
    <property type="entry name" value="Vaccinia Virus protein VP39"/>
    <property type="match status" value="1"/>
</dbReference>
<dbReference type="InterPro" id="IPR029063">
    <property type="entry name" value="SAM-dependent_MTases_sf"/>
</dbReference>
<evidence type="ECO:0000313" key="2">
    <source>
        <dbReference type="Proteomes" id="UP000032545"/>
    </source>
</evidence>
<keyword evidence="1" id="KW-0808">Transferase</keyword>
<keyword evidence="1" id="KW-0489">Methyltransferase</keyword>
<keyword evidence="2" id="KW-1185">Reference proteome</keyword>
<gene>
    <name evidence="1" type="ORF">FF36_05663</name>
</gene>
<dbReference type="Pfam" id="PF04672">
    <property type="entry name" value="Methyltransf_19"/>
    <property type="match status" value="1"/>
</dbReference>
<dbReference type="GO" id="GO:0008168">
    <property type="term" value="F:methyltransferase activity"/>
    <property type="evidence" value="ECO:0007669"/>
    <property type="project" value="UniProtKB-KW"/>
</dbReference>
<dbReference type="EMBL" id="JYFN01000073">
    <property type="protein sequence ID" value="KJE20057.1"/>
    <property type="molecule type" value="Genomic_DNA"/>
</dbReference>
<dbReference type="Proteomes" id="UP000032545">
    <property type="component" value="Unassembled WGS sequence"/>
</dbReference>
<dbReference type="SUPFAM" id="SSF53335">
    <property type="entry name" value="S-adenosyl-L-methionine-dependent methyltransferases"/>
    <property type="match status" value="1"/>
</dbReference>
<sequence length="267" mass="28814">MTAQRETSPVDLTTAHPARMYDFYLGGKDHLPADRTAAGRVVAASPDVPRVARANRAFMTRAARFLAGECGIRQFLDVGTGIPTSPNLHEVVQNVDPAARVVYTDNDPVVLVHARALLTSTVQGRTAYLDADLRDPGLILDAAELRDALDFHQPIALFLVAVLHFLTDDDGPHALVRRLLDGLPSGSYLIVSHATGDLAPPGVGDIVDTYATTAAPLVLRGLADVCRFFEGTEVLDPGVVRLPLWRPDEPPRDTETIWGYAGVGRKP</sequence>
<evidence type="ECO:0000313" key="1">
    <source>
        <dbReference type="EMBL" id="KJE20057.1"/>
    </source>
</evidence>
<name>A0A0D8B9K0_9ACTN</name>
<accession>A0A0D8B9K0</accession>
<reference evidence="1 2" key="2">
    <citation type="journal article" date="2016" name="Genome Announc.">
        <title>Permanent Draft Genome Sequences for Two Variants of Frankia sp. Strain CpI1, the First Frankia Strain Isolated from Root Nodules of Comptonia peregrina.</title>
        <authorList>
            <person name="Oshone R."/>
            <person name="Hurst S.G.IV."/>
            <person name="Abebe-Akele F."/>
            <person name="Simpson S."/>
            <person name="Morris K."/>
            <person name="Thomas W.K."/>
            <person name="Tisa L.S."/>
        </authorList>
    </citation>
    <scope>NUCLEOTIDE SEQUENCE [LARGE SCALE GENOMIC DNA]</scope>
    <source>
        <strain evidence="2">CpI1-S</strain>
    </source>
</reference>
<proteinExistence type="predicted"/>
<protein>
    <submittedName>
        <fullName evidence="1">S-adenosyl methyltransferase</fullName>
    </submittedName>
</protein>
<organism evidence="1 2">
    <name type="scientific">Frankia torreyi</name>
    <dbReference type="NCBI Taxonomy" id="1856"/>
    <lineage>
        <taxon>Bacteria</taxon>
        <taxon>Bacillati</taxon>
        <taxon>Actinomycetota</taxon>
        <taxon>Actinomycetes</taxon>
        <taxon>Frankiales</taxon>
        <taxon>Frankiaceae</taxon>
        <taxon>Frankia</taxon>
    </lineage>
</organism>
<dbReference type="AlphaFoldDB" id="A0A0D8B9K0"/>
<dbReference type="PIRSF" id="PIRSF017393">
    <property type="entry name" value="MTase_SAV2177"/>
    <property type="match status" value="1"/>
</dbReference>
<comment type="caution">
    <text evidence="1">The sequence shown here is derived from an EMBL/GenBank/DDBJ whole genome shotgun (WGS) entry which is preliminary data.</text>
</comment>
<dbReference type="RefSeq" id="WP_044888116.1">
    <property type="nucleotide sequence ID" value="NZ_JYFN01000073.1"/>
</dbReference>